<name>A0ABY6MF77_9BACT</name>
<proteinExistence type="predicted"/>
<sequence>MILTGHLYKSILFRQSNLVDEITFDPKAFPVGVIGDKFVIKATPDRILAGIESYKGNSPQFDRLRNLGNKLEKEGNPVLFLVEFDF</sequence>
<gene>
    <name evidence="1" type="ORF">OM944_15580</name>
</gene>
<evidence type="ECO:0000313" key="1">
    <source>
        <dbReference type="EMBL" id="UZD22084.1"/>
    </source>
</evidence>
<dbReference type="EMBL" id="CP110226">
    <property type="protein sequence ID" value="UZD22084.1"/>
    <property type="molecule type" value="Genomic_DNA"/>
</dbReference>
<protein>
    <submittedName>
        <fullName evidence="1">Uncharacterized protein</fullName>
    </submittedName>
</protein>
<dbReference type="Proteomes" id="UP001163156">
    <property type="component" value="Chromosome"/>
</dbReference>
<reference evidence="1" key="1">
    <citation type="submission" date="2022-10" db="EMBL/GenBank/DDBJ databases">
        <title>Algoriphagus sp. a novel bacteria isolate from halophytes salicornia europaea.</title>
        <authorList>
            <person name="Peng Y."/>
            <person name="Jiang L."/>
            <person name="Lee J."/>
        </authorList>
    </citation>
    <scope>NUCLEOTIDE SEQUENCE</scope>
    <source>
        <strain evidence="1">TR-M5</strain>
    </source>
</reference>
<keyword evidence="2" id="KW-1185">Reference proteome</keyword>
<accession>A0ABY6MF77</accession>
<organism evidence="1 2">
    <name type="scientific">Algoriphagus halophytocola</name>
    <dbReference type="NCBI Taxonomy" id="2991499"/>
    <lineage>
        <taxon>Bacteria</taxon>
        <taxon>Pseudomonadati</taxon>
        <taxon>Bacteroidota</taxon>
        <taxon>Cytophagia</taxon>
        <taxon>Cytophagales</taxon>
        <taxon>Cyclobacteriaceae</taxon>
        <taxon>Algoriphagus</taxon>
    </lineage>
</organism>
<dbReference type="RefSeq" id="WP_264808548.1">
    <property type="nucleotide sequence ID" value="NZ_CP110226.1"/>
</dbReference>
<evidence type="ECO:0000313" key="2">
    <source>
        <dbReference type="Proteomes" id="UP001163156"/>
    </source>
</evidence>